<dbReference type="Gene3D" id="2.40.170.20">
    <property type="entry name" value="TonB-dependent receptor, beta-barrel domain"/>
    <property type="match status" value="1"/>
</dbReference>
<dbReference type="InterPro" id="IPR012910">
    <property type="entry name" value="Plug_dom"/>
</dbReference>
<dbReference type="InterPro" id="IPR023996">
    <property type="entry name" value="TonB-dep_OMP_SusC/RagA"/>
</dbReference>
<evidence type="ECO:0000256" key="2">
    <source>
        <dbReference type="ARBA" id="ARBA00022448"/>
    </source>
</evidence>
<dbReference type="NCBIfam" id="TIGR04057">
    <property type="entry name" value="SusC_RagA_signa"/>
    <property type="match status" value="1"/>
</dbReference>
<dbReference type="PROSITE" id="PS52016">
    <property type="entry name" value="TONB_DEPENDENT_REC_3"/>
    <property type="match status" value="1"/>
</dbReference>
<evidence type="ECO:0000256" key="1">
    <source>
        <dbReference type="ARBA" id="ARBA00004571"/>
    </source>
</evidence>
<keyword evidence="11" id="KW-1185">Reference proteome</keyword>
<accession>A0A1M6E3H3</accession>
<evidence type="ECO:0000313" key="10">
    <source>
        <dbReference type="EMBL" id="SHI80052.1"/>
    </source>
</evidence>
<dbReference type="Pfam" id="PF13715">
    <property type="entry name" value="CarbopepD_reg_2"/>
    <property type="match status" value="1"/>
</dbReference>
<dbReference type="SUPFAM" id="SSF56935">
    <property type="entry name" value="Porins"/>
    <property type="match status" value="1"/>
</dbReference>
<evidence type="ECO:0000256" key="6">
    <source>
        <dbReference type="ARBA" id="ARBA00023237"/>
    </source>
</evidence>
<reference evidence="10 11" key="1">
    <citation type="submission" date="2016-11" db="EMBL/GenBank/DDBJ databases">
        <authorList>
            <person name="Jaros S."/>
            <person name="Januszkiewicz K."/>
            <person name="Wedrychowicz H."/>
        </authorList>
    </citation>
    <scope>NUCLEOTIDE SEQUENCE [LARGE SCALE GENOMIC DNA]</scope>
    <source>
        <strain evidence="10 11">DSM 27063</strain>
    </source>
</reference>
<dbReference type="Pfam" id="PF07715">
    <property type="entry name" value="Plug"/>
    <property type="match status" value="1"/>
</dbReference>
<dbReference type="SMART" id="SM00965">
    <property type="entry name" value="STN"/>
    <property type="match status" value="1"/>
</dbReference>
<dbReference type="FunFam" id="2.60.40.1120:FF:000003">
    <property type="entry name" value="Outer membrane protein Omp121"/>
    <property type="match status" value="1"/>
</dbReference>
<feature type="compositionally biased region" description="Polar residues" evidence="8">
    <location>
        <begin position="132"/>
        <end position="150"/>
    </location>
</feature>
<dbReference type="EMBL" id="FQZE01000006">
    <property type="protein sequence ID" value="SHI80052.1"/>
    <property type="molecule type" value="Genomic_DNA"/>
</dbReference>
<dbReference type="STRING" id="1168035.SAMN05444280_10648"/>
<gene>
    <name evidence="10" type="ORF">SAMN05444280_10648</name>
</gene>
<evidence type="ECO:0000256" key="8">
    <source>
        <dbReference type="SAM" id="MobiDB-lite"/>
    </source>
</evidence>
<dbReference type="InterPro" id="IPR039426">
    <property type="entry name" value="TonB-dep_rcpt-like"/>
</dbReference>
<dbReference type="Proteomes" id="UP000184050">
    <property type="component" value="Unassembled WGS sequence"/>
</dbReference>
<dbReference type="OrthoDB" id="1108421at2"/>
<organism evidence="10 11">
    <name type="scientific">Tangfeifania diversioriginum</name>
    <dbReference type="NCBI Taxonomy" id="1168035"/>
    <lineage>
        <taxon>Bacteria</taxon>
        <taxon>Pseudomonadati</taxon>
        <taxon>Bacteroidota</taxon>
        <taxon>Bacteroidia</taxon>
        <taxon>Marinilabiliales</taxon>
        <taxon>Prolixibacteraceae</taxon>
        <taxon>Tangfeifania</taxon>
    </lineage>
</organism>
<evidence type="ECO:0000313" key="11">
    <source>
        <dbReference type="Proteomes" id="UP000184050"/>
    </source>
</evidence>
<evidence type="ECO:0000256" key="3">
    <source>
        <dbReference type="ARBA" id="ARBA00022452"/>
    </source>
</evidence>
<keyword evidence="2 7" id="KW-0813">Transport</keyword>
<dbReference type="Gene3D" id="2.170.130.10">
    <property type="entry name" value="TonB-dependent receptor, plug domain"/>
    <property type="match status" value="1"/>
</dbReference>
<keyword evidence="4 7" id="KW-0812">Transmembrane</keyword>
<dbReference type="NCBIfam" id="TIGR04056">
    <property type="entry name" value="OMP_RagA_SusC"/>
    <property type="match status" value="1"/>
</dbReference>
<keyword evidence="3 7" id="KW-1134">Transmembrane beta strand</keyword>
<feature type="region of interest" description="Disordered" evidence="8">
    <location>
        <begin position="132"/>
        <end position="151"/>
    </location>
</feature>
<evidence type="ECO:0000256" key="4">
    <source>
        <dbReference type="ARBA" id="ARBA00022692"/>
    </source>
</evidence>
<keyword evidence="6 7" id="KW-0998">Cell outer membrane</keyword>
<evidence type="ECO:0000256" key="7">
    <source>
        <dbReference type="PROSITE-ProRule" id="PRU01360"/>
    </source>
</evidence>
<dbReference type="InterPro" id="IPR036942">
    <property type="entry name" value="Beta-barrel_TonB_sf"/>
</dbReference>
<dbReference type="InterPro" id="IPR037066">
    <property type="entry name" value="Plug_dom_sf"/>
</dbReference>
<keyword evidence="5 7" id="KW-0472">Membrane</keyword>
<evidence type="ECO:0000256" key="5">
    <source>
        <dbReference type="ARBA" id="ARBA00023136"/>
    </source>
</evidence>
<dbReference type="Gene3D" id="2.60.40.1120">
    <property type="entry name" value="Carboxypeptidase-like, regulatory domain"/>
    <property type="match status" value="1"/>
</dbReference>
<dbReference type="SUPFAM" id="SSF49464">
    <property type="entry name" value="Carboxypeptidase regulatory domain-like"/>
    <property type="match status" value="1"/>
</dbReference>
<comment type="subcellular location">
    <subcellularLocation>
        <location evidence="1 7">Cell outer membrane</location>
        <topology evidence="1 7">Multi-pass membrane protein</topology>
    </subcellularLocation>
</comment>
<name>A0A1M6E3H3_9BACT</name>
<evidence type="ECO:0000259" key="9">
    <source>
        <dbReference type="SMART" id="SM00965"/>
    </source>
</evidence>
<dbReference type="RefSeq" id="WP_083578111.1">
    <property type="nucleotide sequence ID" value="NZ_FQZE01000006.1"/>
</dbReference>
<sequence>MKKLSNRIGISRSLRKFLLIMKLTLTILLFSLASVTASTYSQNTRLDINFENGNITELFHEIQNKSEFFFFYRNNDLRELNNVTVNAQDATVMEILDEVLTGKNIGYEIVDRYIVVRPANDTFGEEILASARETNSAQQGEVSGTVTDGSGQPLPGVTVVVKGTTQGTVTNANGEYSLTNVPEEAILQFSFVGMQTQEITVGNQTIVNATMLEDTIGIEEVVAIGYGSVKKSDLTGSVTSVNEERLLDKPAFNMAQAISGKVAGVKIIERSGQPGGNPMIRVRGTNSINSSNSPLVVVDGVVGVANALTLLNPNEIASIEVLKDASATAIYGARGANGVILVTTKRGYVGDVQVEYDGYVSHGVLQNNLESLNSEQFMYVYQQAWMNVTKYTRGGTPNWPLATDANILPADRVNSQNTYSEYPHLFEQVSPGGYSVPLVGRDGNYYKPRFDTDWEGAIFTPSTSTNHQVNIRGGSEKVQLGAFLNYSLENGLLLNSDLERFAARMTGDIEVAKWLDIKTQISVNRSKQQSNDVSYFSGGIGRGVIEAFPIIPLEFPNNEEIYGQYADRFGRNLHFPVGEIDHQSPWQVSKTVERFTNRSQFTGNLELIFKITPDLTFRTNFAADDNSYKFNYYGGIDVTRGDHGRADIDASKSIYWQNENYFNYNKTAGDHNIDGLLGLSWSRYQWENLNTWNNQFFDDFYKWHNIGVGTANRPAPSSSDGQNSLNSYFARLNYNYMSKYLLTFTGRVDGSSKFGANSKYGFFPSGSVAWRVSEESFAQDIPSLSNLKLRLSIGQTGNQEIGSYVTQAFIGSTNVALGGAVHPGLFPSSMASPNLQWETTTQYNGGLDIGLIDNRVAVSVDYYYKLTSDMLLSVPLPTSTTTGSVRDNYGEIENKGFEVMLNTHNIKTNQFNWFTDIAWSANRNKILTLGPTGEDILRNYWVGGANTVLREGESVATFWGLNRLGTYSTQEASLAARYGFQPGDVKYEDTNNDGSINASDGYLLGNAFPKWDMDFNNRFEYRNFDFSLDIRVSYGAKIQKRMNHSGEDRQTMGNSLATVLDAWRPDHQNTEIGQVRPGMGGVYYQTYPDTHWIQDASFVRGEGATLGYNFSRSVVDRIGIDRLRMYLTAKNFFVLTEYDGYDPEGNDSGNMDSVTPHMDFYQYPRPTTFTFGVNVRF</sequence>
<feature type="domain" description="Secretin/TonB short N-terminal" evidence="9">
    <location>
        <begin position="68"/>
        <end position="119"/>
    </location>
</feature>
<dbReference type="InterPro" id="IPR011662">
    <property type="entry name" value="Secretin/TonB_short_N"/>
</dbReference>
<dbReference type="GO" id="GO:0009279">
    <property type="term" value="C:cell outer membrane"/>
    <property type="evidence" value="ECO:0007669"/>
    <property type="project" value="UniProtKB-SubCell"/>
</dbReference>
<dbReference type="Pfam" id="PF07660">
    <property type="entry name" value="STN"/>
    <property type="match status" value="1"/>
</dbReference>
<proteinExistence type="inferred from homology"/>
<comment type="similarity">
    <text evidence="7">Belongs to the TonB-dependent receptor family.</text>
</comment>
<dbReference type="AlphaFoldDB" id="A0A1M6E3H3"/>
<dbReference type="InterPro" id="IPR008969">
    <property type="entry name" value="CarboxyPept-like_regulatory"/>
</dbReference>
<dbReference type="InterPro" id="IPR023997">
    <property type="entry name" value="TonB-dep_OMP_SusC/RagA_CS"/>
</dbReference>
<protein>
    <submittedName>
        <fullName evidence="10">TonB-linked outer membrane protein, SusC/RagA family</fullName>
    </submittedName>
</protein>